<evidence type="ECO:0000256" key="1">
    <source>
        <dbReference type="SAM" id="MobiDB-lite"/>
    </source>
</evidence>
<dbReference type="EMBL" id="CAOJ01003948">
    <property type="protein sequence ID" value="CCO28913.1"/>
    <property type="molecule type" value="Genomic_DNA"/>
</dbReference>
<gene>
    <name evidence="2" type="primary">ARP16207</name>
    <name evidence="2" type="ORF">BN14_02912</name>
</gene>
<feature type="region of interest" description="Disordered" evidence="1">
    <location>
        <begin position="19"/>
        <end position="54"/>
    </location>
</feature>
<sequence length="184" mass="19288">MLPGFVSRLYSELKLLLSSSTTNPETPPASDPTSPTTPTISTLPRPVVLPPVPSIGKRQVRQPYDPYARLHPLAPYLAIINAPAGVADGHENSGKAPAFAPSALPWVGGSLAGSLKIGGEEIAREKYEEAALAIDEETETAAVPGIVSGRREGYFLPDWTKGTMMIGAPNAAIIPADSTTDTTT</sequence>
<comment type="caution">
    <text evidence="2">The sequence shown here is derived from an EMBL/GenBank/DDBJ whole genome shotgun (WGS) entry which is preliminary data.</text>
</comment>
<accession>M5BMU2</accession>
<name>M5BMU2_THACB</name>
<evidence type="ECO:0000313" key="3">
    <source>
        <dbReference type="Proteomes" id="UP000012065"/>
    </source>
</evidence>
<dbReference type="AlphaFoldDB" id="M5BMU2"/>
<protein>
    <submittedName>
        <fullName evidence="2">Fungal specific actin related protein</fullName>
    </submittedName>
</protein>
<evidence type="ECO:0000313" key="2">
    <source>
        <dbReference type="EMBL" id="CCO28913.1"/>
    </source>
</evidence>
<dbReference type="Proteomes" id="UP000012065">
    <property type="component" value="Unassembled WGS sequence"/>
</dbReference>
<dbReference type="HOGENOM" id="CLU_1469183_0_0_1"/>
<organism evidence="2 3">
    <name type="scientific">Thanatephorus cucumeris (strain AG1-IB / isolate 7/3/14)</name>
    <name type="common">Lettuce bottom rot fungus</name>
    <name type="synonym">Rhizoctonia solani</name>
    <dbReference type="NCBI Taxonomy" id="1108050"/>
    <lineage>
        <taxon>Eukaryota</taxon>
        <taxon>Fungi</taxon>
        <taxon>Dikarya</taxon>
        <taxon>Basidiomycota</taxon>
        <taxon>Agaricomycotina</taxon>
        <taxon>Agaricomycetes</taxon>
        <taxon>Cantharellales</taxon>
        <taxon>Ceratobasidiaceae</taxon>
        <taxon>Rhizoctonia</taxon>
        <taxon>Rhizoctonia solani AG-1</taxon>
    </lineage>
</organism>
<proteinExistence type="predicted"/>
<reference evidence="2 3" key="1">
    <citation type="journal article" date="2013" name="J. Biotechnol.">
        <title>Establishment and interpretation of the genome sequence of the phytopathogenic fungus Rhizoctonia solani AG1-IB isolate 7/3/14.</title>
        <authorList>
            <person name="Wibberg D.W."/>
            <person name="Jelonek L.J."/>
            <person name="Rupp O.R."/>
            <person name="Hennig M.H."/>
            <person name="Eikmeyer F.E."/>
            <person name="Goesmann A.G."/>
            <person name="Hartmann A.H."/>
            <person name="Borriss R.B."/>
            <person name="Grosch R.G."/>
            <person name="Puehler A.P."/>
            <person name="Schlueter A.S."/>
        </authorList>
    </citation>
    <scope>NUCLEOTIDE SEQUENCE [LARGE SCALE GENOMIC DNA]</scope>
    <source>
        <strain evidence="3">AG1-IB / isolate 7/3/14</strain>
    </source>
</reference>
<feature type="compositionally biased region" description="Low complexity" evidence="1">
    <location>
        <begin position="31"/>
        <end position="46"/>
    </location>
</feature>